<dbReference type="EMBL" id="HBJA01064295">
    <property type="protein sequence ID" value="CAE0811548.1"/>
    <property type="molecule type" value="Transcribed_RNA"/>
</dbReference>
<gene>
    <name evidence="1" type="ORF">EGYM00163_LOCUS22696</name>
</gene>
<dbReference type="AlphaFoldDB" id="A0A7S4FRR6"/>
<protein>
    <submittedName>
        <fullName evidence="1">Uncharacterized protein</fullName>
    </submittedName>
</protein>
<name>A0A7S4FRR6_9EUGL</name>
<evidence type="ECO:0000313" key="1">
    <source>
        <dbReference type="EMBL" id="CAE0811548.1"/>
    </source>
</evidence>
<sequence>MEGRGTSSLSHLPKPKPQSGWEFRLGPHFLSYMRLQRNAPLAQSAAVVLAQQTAQQHGINIPVAFHLQSVAYWAPFAFFKRDISVRYSSEVHQHLLTTACTKRTTPTVPSCPLACKQATERSQGMRGT</sequence>
<proteinExistence type="predicted"/>
<organism evidence="1">
    <name type="scientific">Eutreptiella gymnastica</name>
    <dbReference type="NCBI Taxonomy" id="73025"/>
    <lineage>
        <taxon>Eukaryota</taxon>
        <taxon>Discoba</taxon>
        <taxon>Euglenozoa</taxon>
        <taxon>Euglenida</taxon>
        <taxon>Spirocuta</taxon>
        <taxon>Euglenophyceae</taxon>
        <taxon>Eutreptiales</taxon>
        <taxon>Eutreptiaceae</taxon>
        <taxon>Eutreptiella</taxon>
    </lineage>
</organism>
<reference evidence="1" key="1">
    <citation type="submission" date="2021-01" db="EMBL/GenBank/DDBJ databases">
        <authorList>
            <person name="Corre E."/>
            <person name="Pelletier E."/>
            <person name="Niang G."/>
            <person name="Scheremetjew M."/>
            <person name="Finn R."/>
            <person name="Kale V."/>
            <person name="Holt S."/>
            <person name="Cochrane G."/>
            <person name="Meng A."/>
            <person name="Brown T."/>
            <person name="Cohen L."/>
        </authorList>
    </citation>
    <scope>NUCLEOTIDE SEQUENCE</scope>
    <source>
        <strain evidence="1">CCMP1594</strain>
    </source>
</reference>
<accession>A0A7S4FRR6</accession>